<name>A0A9N8WF39_9GLOM</name>
<keyword evidence="4" id="KW-1185">Reference proteome</keyword>
<dbReference type="SUPFAM" id="SSF53756">
    <property type="entry name" value="UDP-Glycosyltransferase/glycogen phosphorylase"/>
    <property type="match status" value="1"/>
</dbReference>
<sequence>MISSITHTLLNFPPSQTCQQTCSVYTPPTTASTNNALRIFLIQTALGLFNTSGGYKANYYLMSSLAERGHACRSIVVCPKKDILSARVAFTEEKICFGGETNEVFVYRFVWGKIEIIGLELEQYLKIFPRSSISQPLKEVEDRMERWLEDRENAQEYDAYLQFITKELFTFRTTHFLFNDSVSLKIASTLPPIITRVFICHACEHLSFGPYGGVPGFGSSSSPIEFKWLKEIEGIWAVSQAVKGYIEIYGKGLSPTYLPLHPAIFGEPPFKMYHNFDAPYILAINPGSVKGFVIFRELAEKMKDIKFAAVKSWSISEYQLEQLSKLPNVEILSMFKNMNELWPLVKVLLVPSIWYEAFGLVVVEAMLRGIPVICSDVGGIPEAKCGVNFGTIHVNLIKGERETDPETLKRMGIYRIPPQNIEPWIESIRYLLSNRETYEKISQECYEKATKFVKSIDVEIYERWLIEIKQKTLLNGKIIKMN</sequence>
<dbReference type="AlphaFoldDB" id="A0A9N8WF39"/>
<accession>A0A9N8WF39</accession>
<evidence type="ECO:0000313" key="3">
    <source>
        <dbReference type="EMBL" id="CAG8480694.1"/>
    </source>
</evidence>
<keyword evidence="2" id="KW-0808">Transferase</keyword>
<dbReference type="PANTHER" id="PTHR12526:SF510">
    <property type="entry name" value="D-INOSITOL 3-PHOSPHATE GLYCOSYLTRANSFERASE"/>
    <property type="match status" value="1"/>
</dbReference>
<dbReference type="Pfam" id="PF13692">
    <property type="entry name" value="Glyco_trans_1_4"/>
    <property type="match status" value="1"/>
</dbReference>
<protein>
    <submittedName>
        <fullName evidence="3">2189_t:CDS:1</fullName>
    </submittedName>
</protein>
<dbReference type="OrthoDB" id="512920at2759"/>
<dbReference type="EMBL" id="CAJVPK010000238">
    <property type="protein sequence ID" value="CAG8480694.1"/>
    <property type="molecule type" value="Genomic_DNA"/>
</dbReference>
<dbReference type="GO" id="GO:0016757">
    <property type="term" value="F:glycosyltransferase activity"/>
    <property type="evidence" value="ECO:0007669"/>
    <property type="project" value="UniProtKB-KW"/>
</dbReference>
<keyword evidence="1" id="KW-0328">Glycosyltransferase</keyword>
<gene>
    <name evidence="3" type="ORF">DEBURN_LOCUS3643</name>
</gene>
<evidence type="ECO:0000313" key="4">
    <source>
        <dbReference type="Proteomes" id="UP000789706"/>
    </source>
</evidence>
<comment type="caution">
    <text evidence="3">The sequence shown here is derived from an EMBL/GenBank/DDBJ whole genome shotgun (WGS) entry which is preliminary data.</text>
</comment>
<dbReference type="PANTHER" id="PTHR12526">
    <property type="entry name" value="GLYCOSYLTRANSFERASE"/>
    <property type="match status" value="1"/>
</dbReference>
<dbReference type="Gene3D" id="3.40.50.2000">
    <property type="entry name" value="Glycogen Phosphorylase B"/>
    <property type="match status" value="1"/>
</dbReference>
<reference evidence="3" key="1">
    <citation type="submission" date="2021-06" db="EMBL/GenBank/DDBJ databases">
        <authorList>
            <person name="Kallberg Y."/>
            <person name="Tangrot J."/>
            <person name="Rosling A."/>
        </authorList>
    </citation>
    <scope>NUCLEOTIDE SEQUENCE</scope>
    <source>
        <strain evidence="3">AZ414A</strain>
    </source>
</reference>
<organism evidence="3 4">
    <name type="scientific">Diversispora eburnea</name>
    <dbReference type="NCBI Taxonomy" id="1213867"/>
    <lineage>
        <taxon>Eukaryota</taxon>
        <taxon>Fungi</taxon>
        <taxon>Fungi incertae sedis</taxon>
        <taxon>Mucoromycota</taxon>
        <taxon>Glomeromycotina</taxon>
        <taxon>Glomeromycetes</taxon>
        <taxon>Diversisporales</taxon>
        <taxon>Diversisporaceae</taxon>
        <taxon>Diversispora</taxon>
    </lineage>
</organism>
<proteinExistence type="predicted"/>
<evidence type="ECO:0000256" key="1">
    <source>
        <dbReference type="ARBA" id="ARBA00022676"/>
    </source>
</evidence>
<evidence type="ECO:0000256" key="2">
    <source>
        <dbReference type="ARBA" id="ARBA00022679"/>
    </source>
</evidence>
<dbReference type="Proteomes" id="UP000789706">
    <property type="component" value="Unassembled WGS sequence"/>
</dbReference>